<dbReference type="RefSeq" id="WP_084089350.1">
    <property type="nucleotide sequence ID" value="NZ_FWXD01000004.1"/>
</dbReference>
<protein>
    <submittedName>
        <fullName evidence="1">Uncharacterized protein</fullName>
    </submittedName>
</protein>
<evidence type="ECO:0000313" key="2">
    <source>
        <dbReference type="Proteomes" id="UP000192761"/>
    </source>
</evidence>
<name>A0A1W1X8W1_9NEIS</name>
<proteinExistence type="predicted"/>
<dbReference type="InterPro" id="IPR056510">
    <property type="entry name" value="WapI"/>
</dbReference>
<organism evidence="1 2">
    <name type="scientific">Andreprevotia lacus DSM 23236</name>
    <dbReference type="NCBI Taxonomy" id="1121001"/>
    <lineage>
        <taxon>Bacteria</taxon>
        <taxon>Pseudomonadati</taxon>
        <taxon>Pseudomonadota</taxon>
        <taxon>Betaproteobacteria</taxon>
        <taxon>Neisseriales</taxon>
        <taxon>Chitinibacteraceae</taxon>
        <taxon>Andreprevotia</taxon>
    </lineage>
</organism>
<dbReference type="STRING" id="1121001.SAMN02745857_00902"/>
<reference evidence="1 2" key="1">
    <citation type="submission" date="2017-04" db="EMBL/GenBank/DDBJ databases">
        <authorList>
            <person name="Afonso C.L."/>
            <person name="Miller P.J."/>
            <person name="Scott M.A."/>
            <person name="Spackman E."/>
            <person name="Goraichik I."/>
            <person name="Dimitrov K.M."/>
            <person name="Suarez D.L."/>
            <person name="Swayne D.E."/>
        </authorList>
    </citation>
    <scope>NUCLEOTIDE SEQUENCE [LARGE SCALE GENOMIC DNA]</scope>
    <source>
        <strain evidence="1 2">DSM 23236</strain>
    </source>
</reference>
<dbReference type="AlphaFoldDB" id="A0A1W1X8W1"/>
<accession>A0A1W1X8W1</accession>
<sequence length="150" mass="16715">MLSLYAADIEVQLDVDGYQFPFSRFVCDDDRWLQIRGNIRHPLGHWQFRDPCLTNAELATLAKWLSTLQPGGDDDGLGFWEPCLDFALTSQPEPAIVLTLAHECAPPWLSGEERYDGLTLLLPLALNPPADLAIAAAAILRRFPVRSTPD</sequence>
<dbReference type="OrthoDB" id="3404075at2"/>
<keyword evidence="2" id="KW-1185">Reference proteome</keyword>
<gene>
    <name evidence="1" type="ORF">SAMN02745857_00902</name>
</gene>
<dbReference type="Proteomes" id="UP000192761">
    <property type="component" value="Unassembled WGS sequence"/>
</dbReference>
<dbReference type="Pfam" id="PF24716">
    <property type="entry name" value="WapI"/>
    <property type="match status" value="1"/>
</dbReference>
<dbReference type="EMBL" id="FWXD01000004">
    <property type="protein sequence ID" value="SMC20303.1"/>
    <property type="molecule type" value="Genomic_DNA"/>
</dbReference>
<evidence type="ECO:0000313" key="1">
    <source>
        <dbReference type="EMBL" id="SMC20303.1"/>
    </source>
</evidence>